<sequence length="128" mass="14009">MVDRRFLYKYLQARRGEGGGIEKSLFGDLVRPEDTSAHVQICTASAVQFDGQLQLGVKGEEEEEPPGVFEDRGKSQSDGNVCQGPSAALIPQQLLLPQHYDCARFCPPPTNFNEVDDNAGETVKAPDN</sequence>
<gene>
    <name evidence="2" type="ORF">PLEPLA_LOCUS32954</name>
</gene>
<dbReference type="Proteomes" id="UP001153269">
    <property type="component" value="Unassembled WGS sequence"/>
</dbReference>
<dbReference type="AlphaFoldDB" id="A0A9N7VB33"/>
<organism evidence="2 3">
    <name type="scientific">Pleuronectes platessa</name>
    <name type="common">European plaice</name>
    <dbReference type="NCBI Taxonomy" id="8262"/>
    <lineage>
        <taxon>Eukaryota</taxon>
        <taxon>Metazoa</taxon>
        <taxon>Chordata</taxon>
        <taxon>Craniata</taxon>
        <taxon>Vertebrata</taxon>
        <taxon>Euteleostomi</taxon>
        <taxon>Actinopterygii</taxon>
        <taxon>Neopterygii</taxon>
        <taxon>Teleostei</taxon>
        <taxon>Neoteleostei</taxon>
        <taxon>Acanthomorphata</taxon>
        <taxon>Carangaria</taxon>
        <taxon>Pleuronectiformes</taxon>
        <taxon>Pleuronectoidei</taxon>
        <taxon>Pleuronectidae</taxon>
        <taxon>Pleuronectes</taxon>
    </lineage>
</organism>
<name>A0A9N7VB33_PLEPL</name>
<evidence type="ECO:0000256" key="1">
    <source>
        <dbReference type="SAM" id="MobiDB-lite"/>
    </source>
</evidence>
<dbReference type="EMBL" id="CADEAL010003580">
    <property type="protein sequence ID" value="CAB1445223.1"/>
    <property type="molecule type" value="Genomic_DNA"/>
</dbReference>
<evidence type="ECO:0000313" key="2">
    <source>
        <dbReference type="EMBL" id="CAB1445223.1"/>
    </source>
</evidence>
<proteinExistence type="predicted"/>
<comment type="caution">
    <text evidence="2">The sequence shown here is derived from an EMBL/GenBank/DDBJ whole genome shotgun (WGS) entry which is preliminary data.</text>
</comment>
<feature type="region of interest" description="Disordered" evidence="1">
    <location>
        <begin position="58"/>
        <end position="83"/>
    </location>
</feature>
<accession>A0A9N7VB33</accession>
<protein>
    <submittedName>
        <fullName evidence="2">Uncharacterized protein</fullName>
    </submittedName>
</protein>
<keyword evidence="3" id="KW-1185">Reference proteome</keyword>
<evidence type="ECO:0000313" key="3">
    <source>
        <dbReference type="Proteomes" id="UP001153269"/>
    </source>
</evidence>
<reference evidence="2" key="1">
    <citation type="submission" date="2020-03" db="EMBL/GenBank/DDBJ databases">
        <authorList>
            <person name="Weist P."/>
        </authorList>
    </citation>
    <scope>NUCLEOTIDE SEQUENCE</scope>
</reference>